<proteinExistence type="inferred from homology"/>
<keyword evidence="7" id="KW-1185">Reference proteome</keyword>
<protein>
    <recommendedName>
        <fullName evidence="5">Glucose-methanol-choline oxidoreductase N-terminal domain-containing protein</fullName>
    </recommendedName>
</protein>
<dbReference type="SUPFAM" id="SSF54373">
    <property type="entry name" value="FAD-linked reductases, C-terminal domain"/>
    <property type="match status" value="1"/>
</dbReference>
<evidence type="ECO:0000256" key="1">
    <source>
        <dbReference type="ARBA" id="ARBA00001974"/>
    </source>
</evidence>
<comment type="cofactor">
    <cofactor evidence="1">
        <name>FAD</name>
        <dbReference type="ChEBI" id="CHEBI:57692"/>
    </cofactor>
</comment>
<evidence type="ECO:0000313" key="6">
    <source>
        <dbReference type="EMBL" id="CAH0003376.1"/>
    </source>
</evidence>
<dbReference type="GO" id="GO:0016614">
    <property type="term" value="F:oxidoreductase activity, acting on CH-OH group of donors"/>
    <property type="evidence" value="ECO:0007669"/>
    <property type="project" value="InterPro"/>
</dbReference>
<dbReference type="EMBL" id="CABFNO020001564">
    <property type="protein sequence ID" value="CAH0003376.1"/>
    <property type="molecule type" value="Genomic_DNA"/>
</dbReference>
<reference evidence="6" key="1">
    <citation type="submission" date="2021-10" db="EMBL/GenBank/DDBJ databases">
        <authorList>
            <person name="Piombo E."/>
        </authorList>
    </citation>
    <scope>NUCLEOTIDE SEQUENCE</scope>
</reference>
<dbReference type="Proteomes" id="UP000754883">
    <property type="component" value="Unassembled WGS sequence"/>
</dbReference>
<dbReference type="Gene3D" id="3.50.50.60">
    <property type="entry name" value="FAD/NAD(P)-binding domain"/>
    <property type="match status" value="2"/>
</dbReference>
<dbReference type="Pfam" id="PF00732">
    <property type="entry name" value="GMC_oxred_N"/>
    <property type="match status" value="1"/>
</dbReference>
<dbReference type="AlphaFoldDB" id="A0A9N9UZ47"/>
<comment type="similarity">
    <text evidence="2">Belongs to the GMC oxidoreductase family.</text>
</comment>
<evidence type="ECO:0000256" key="4">
    <source>
        <dbReference type="ARBA" id="ARBA00022827"/>
    </source>
</evidence>
<dbReference type="PANTHER" id="PTHR11552">
    <property type="entry name" value="GLUCOSE-METHANOL-CHOLINE GMC OXIDOREDUCTASE"/>
    <property type="match status" value="1"/>
</dbReference>
<evidence type="ECO:0000256" key="3">
    <source>
        <dbReference type="ARBA" id="ARBA00022630"/>
    </source>
</evidence>
<dbReference type="OrthoDB" id="269227at2759"/>
<gene>
    <name evidence="6" type="ORF">CBYS24578_00014556</name>
</gene>
<keyword evidence="3" id="KW-0285">Flavoprotein</keyword>
<dbReference type="InterPro" id="IPR012132">
    <property type="entry name" value="GMC_OxRdtase"/>
</dbReference>
<dbReference type="Gene3D" id="3.30.560.10">
    <property type="entry name" value="Glucose Oxidase, domain 3"/>
    <property type="match status" value="2"/>
</dbReference>
<evidence type="ECO:0000259" key="5">
    <source>
        <dbReference type="Pfam" id="PF00732"/>
    </source>
</evidence>
<sequence>MSAETHDVVIVGGGVSGLVLAYRLSEDLNMQVVVLECGQDCREDTNTLTPGAWPLLTNSPSDRTFQTVPQKEITRQITVRQGKALGISSAINSFLFTSTSKTTVDDPLPGGLGWLNITPGSIDPRTKQRSYAANAYLDPIRSRPNLTVRPETTVTKVLLEKPSGGGKAVAKGVEIIAHDDSLQTVEVRKEVIISAGAINSPRLLELSGVVGSELLRCLGVDVIVDNPFVGENLQNHLFTGLVFEVQDVDTIDAFFRQQPDAVGAALQDFGTKGIGPLSTSNMITMAQIPLPEVNTKDGRKELDQMFSTFAYLAAQKEFLHPILTDSSEALGNYVFGLAYAPFDAPDPSYRAPGKYVSVAIELLHPLSRGSVHMTSPDGAKYAKTS</sequence>
<dbReference type="SUPFAM" id="SSF51905">
    <property type="entry name" value="FAD/NAD(P)-binding domain"/>
    <property type="match status" value="1"/>
</dbReference>
<feature type="domain" description="Glucose-methanol-choline oxidoreductase N-terminal" evidence="5">
    <location>
        <begin position="124"/>
        <end position="237"/>
    </location>
</feature>
<organism evidence="6 7">
    <name type="scientific">Clonostachys byssicola</name>
    <dbReference type="NCBI Taxonomy" id="160290"/>
    <lineage>
        <taxon>Eukaryota</taxon>
        <taxon>Fungi</taxon>
        <taxon>Dikarya</taxon>
        <taxon>Ascomycota</taxon>
        <taxon>Pezizomycotina</taxon>
        <taxon>Sordariomycetes</taxon>
        <taxon>Hypocreomycetidae</taxon>
        <taxon>Hypocreales</taxon>
        <taxon>Bionectriaceae</taxon>
        <taxon>Clonostachys</taxon>
    </lineage>
</organism>
<dbReference type="InterPro" id="IPR036188">
    <property type="entry name" value="FAD/NAD-bd_sf"/>
</dbReference>
<dbReference type="GO" id="GO:0050660">
    <property type="term" value="F:flavin adenine dinucleotide binding"/>
    <property type="evidence" value="ECO:0007669"/>
    <property type="project" value="InterPro"/>
</dbReference>
<comment type="caution">
    <text evidence="6">The sequence shown here is derived from an EMBL/GenBank/DDBJ whole genome shotgun (WGS) entry which is preliminary data.</text>
</comment>
<accession>A0A9N9UZ47</accession>
<keyword evidence="4" id="KW-0274">FAD</keyword>
<dbReference type="Pfam" id="PF13450">
    <property type="entry name" value="NAD_binding_8"/>
    <property type="match status" value="1"/>
</dbReference>
<evidence type="ECO:0000256" key="2">
    <source>
        <dbReference type="ARBA" id="ARBA00010790"/>
    </source>
</evidence>
<dbReference type="PANTHER" id="PTHR11552:SF147">
    <property type="entry name" value="CHOLINE DEHYDROGENASE, MITOCHONDRIAL"/>
    <property type="match status" value="1"/>
</dbReference>
<name>A0A9N9UZ47_9HYPO</name>
<evidence type="ECO:0000313" key="7">
    <source>
        <dbReference type="Proteomes" id="UP000754883"/>
    </source>
</evidence>
<dbReference type="InterPro" id="IPR000172">
    <property type="entry name" value="GMC_OxRdtase_N"/>
</dbReference>